<dbReference type="Proteomes" id="UP000094067">
    <property type="component" value="Unassembled WGS sequence"/>
</dbReference>
<name>A0A1E3A3R0_9FIRM</name>
<evidence type="ECO:0000313" key="2">
    <source>
        <dbReference type="Proteomes" id="UP000094067"/>
    </source>
</evidence>
<organism evidence="1 2">
    <name type="scientific">Eisenbergiella tayi</name>
    <dbReference type="NCBI Taxonomy" id="1432052"/>
    <lineage>
        <taxon>Bacteria</taxon>
        <taxon>Bacillati</taxon>
        <taxon>Bacillota</taxon>
        <taxon>Clostridia</taxon>
        <taxon>Lachnospirales</taxon>
        <taxon>Lachnospiraceae</taxon>
        <taxon>Eisenbergiella</taxon>
    </lineage>
</organism>
<protein>
    <submittedName>
        <fullName evidence="1">Uncharacterized protein</fullName>
    </submittedName>
</protein>
<proteinExistence type="predicted"/>
<comment type="caution">
    <text evidence="1">The sequence shown here is derived from an EMBL/GenBank/DDBJ whole genome shotgun (WGS) entry which is preliminary data.</text>
</comment>
<evidence type="ECO:0000313" key="1">
    <source>
        <dbReference type="EMBL" id="ODM03394.1"/>
    </source>
</evidence>
<sequence>MTEDKGTALLAVPCLMDYNFFKAAINLPDTPCESRLFFSEISNRLRRS</sequence>
<dbReference type="EMBL" id="MCGH01000003">
    <property type="protein sequence ID" value="ODM03394.1"/>
    <property type="molecule type" value="Genomic_DNA"/>
</dbReference>
<dbReference type="AlphaFoldDB" id="A0A1E3A3R0"/>
<accession>A0A1E3A3R0</accession>
<reference evidence="1 2" key="1">
    <citation type="submission" date="2016-07" db="EMBL/GenBank/DDBJ databases">
        <title>Characterization of isolates of Eisenbergiella tayi derived from blood cultures, using whole genome sequencing.</title>
        <authorList>
            <person name="Burdz T."/>
            <person name="Wiebe D."/>
            <person name="Huynh C."/>
            <person name="Bernard K."/>
        </authorList>
    </citation>
    <scope>NUCLEOTIDE SEQUENCE [LARGE SCALE GENOMIC DNA]</scope>
    <source>
        <strain evidence="1 2">NML 110608</strain>
    </source>
</reference>
<gene>
    <name evidence="1" type="ORF">BEI61_04189</name>
</gene>